<reference evidence="3 4" key="1">
    <citation type="submission" date="2018-11" db="EMBL/GenBank/DDBJ databases">
        <title>Genome sequence of Saitozyma podzolica DSM 27192.</title>
        <authorList>
            <person name="Aliyu H."/>
            <person name="Gorte O."/>
            <person name="Ochsenreither K."/>
        </authorList>
    </citation>
    <scope>NUCLEOTIDE SEQUENCE [LARGE SCALE GENOMIC DNA]</scope>
    <source>
        <strain evidence="3 4">DSM 27192</strain>
    </source>
</reference>
<dbReference type="EMBL" id="RSCD01000010">
    <property type="protein sequence ID" value="RSH90632.1"/>
    <property type="molecule type" value="Genomic_DNA"/>
</dbReference>
<feature type="region of interest" description="Disordered" evidence="1">
    <location>
        <begin position="220"/>
        <end position="243"/>
    </location>
</feature>
<feature type="region of interest" description="Disordered" evidence="1">
    <location>
        <begin position="290"/>
        <end position="334"/>
    </location>
</feature>
<feature type="domain" description="Senescence" evidence="2">
    <location>
        <begin position="147"/>
        <end position="296"/>
    </location>
</feature>
<evidence type="ECO:0000313" key="4">
    <source>
        <dbReference type="Proteomes" id="UP000279259"/>
    </source>
</evidence>
<feature type="region of interest" description="Disordered" evidence="1">
    <location>
        <begin position="172"/>
        <end position="195"/>
    </location>
</feature>
<accession>A0A427YHT1</accession>
<evidence type="ECO:0000259" key="2">
    <source>
        <dbReference type="Pfam" id="PF06911"/>
    </source>
</evidence>
<gene>
    <name evidence="3" type="ORF">EHS25_001237</name>
</gene>
<dbReference type="InterPro" id="IPR009686">
    <property type="entry name" value="Senescence/spartin_C"/>
</dbReference>
<name>A0A427YHT1_9TREE</name>
<evidence type="ECO:0000256" key="1">
    <source>
        <dbReference type="SAM" id="MobiDB-lite"/>
    </source>
</evidence>
<keyword evidence="4" id="KW-1185">Reference proteome</keyword>
<dbReference type="Pfam" id="PF06911">
    <property type="entry name" value="Senescence"/>
    <property type="match status" value="1"/>
</dbReference>
<organism evidence="3 4">
    <name type="scientific">Saitozyma podzolica</name>
    <dbReference type="NCBI Taxonomy" id="1890683"/>
    <lineage>
        <taxon>Eukaryota</taxon>
        <taxon>Fungi</taxon>
        <taxon>Dikarya</taxon>
        <taxon>Basidiomycota</taxon>
        <taxon>Agaricomycotina</taxon>
        <taxon>Tremellomycetes</taxon>
        <taxon>Tremellales</taxon>
        <taxon>Trimorphomycetaceae</taxon>
        <taxon>Saitozyma</taxon>
    </lineage>
</organism>
<dbReference type="AlphaFoldDB" id="A0A427YHT1"/>
<dbReference type="Proteomes" id="UP000279259">
    <property type="component" value="Unassembled WGS sequence"/>
</dbReference>
<evidence type="ECO:0000313" key="3">
    <source>
        <dbReference type="EMBL" id="RSH90632.1"/>
    </source>
</evidence>
<proteinExistence type="predicted"/>
<protein>
    <recommendedName>
        <fullName evidence="2">Senescence domain-containing protein</fullName>
    </recommendedName>
</protein>
<sequence>MTTLVDIPSCTALHIPTPTSAPLPLAKGDLTLVLMPTNPPSHPSATLTLSVGGSSFPLLPNSPVQKVKAKEEHASYQFTPVPADGGMAVGTVRIQMKDSTNQGEWEATESLCAKFEEALKSHHVWDEKILYVNDEFDTAGTPVKGWGETVAATLLGGATTLADRITHFTEAHIPGKTTEPKQVPPETAAKGPALRNQSAVLSDRADQAAAQIGSKVHEGGQALGSQLPDSLAKPAEPGAEWEKGDIRKTAESGWEQVTIAAKGAADAAVRVGSAVSENAHRAIENKYGKQVDQVAQGERSRFNSSPPGVEDNGVWQGGTTPSLTDTPDVGHTGANLASTAGAAVKGTSVVVQGSNAATGAAAAKST</sequence>
<comment type="caution">
    <text evidence="3">The sequence shown here is derived from an EMBL/GenBank/DDBJ whole genome shotgun (WGS) entry which is preliminary data.</text>
</comment>
<dbReference type="OrthoDB" id="2588405at2759"/>